<proteinExistence type="predicted"/>
<organism evidence="1">
    <name type="scientific">uncultured Sporomusa sp</name>
    <dbReference type="NCBI Taxonomy" id="307249"/>
    <lineage>
        <taxon>Bacteria</taxon>
        <taxon>Bacillati</taxon>
        <taxon>Bacillota</taxon>
        <taxon>Negativicutes</taxon>
        <taxon>Selenomonadales</taxon>
        <taxon>Sporomusaceae</taxon>
        <taxon>Sporomusa</taxon>
        <taxon>environmental samples</taxon>
    </lineage>
</organism>
<accession>A0A212LWI0</accession>
<dbReference type="AlphaFoldDB" id="A0A212LWI0"/>
<sequence>MFEQALTNEIHQNKLLLASGFAQEVNETLSARSNVLQVAAGSEEILSGDRTRQLLALQNIIKYTPGIHFMGITDTEGRETVATFGELVNLGEREYFKQAKNGAKIAFVDLIVLLENQKVILLSDFLS</sequence>
<evidence type="ECO:0000313" key="1">
    <source>
        <dbReference type="EMBL" id="SCM81903.1"/>
    </source>
</evidence>
<gene>
    <name evidence="1" type="ORF">KL86SPO_40388</name>
</gene>
<dbReference type="EMBL" id="FMJE01000004">
    <property type="protein sequence ID" value="SCM81903.1"/>
    <property type="molecule type" value="Genomic_DNA"/>
</dbReference>
<name>A0A212LWI0_9FIRM</name>
<dbReference type="Gene3D" id="3.30.450.20">
    <property type="entry name" value="PAS domain"/>
    <property type="match status" value="1"/>
</dbReference>
<protein>
    <submittedName>
        <fullName evidence="1">Uncharacterized protein</fullName>
    </submittedName>
</protein>
<dbReference type="RefSeq" id="WP_288184753.1">
    <property type="nucleotide sequence ID" value="NZ_LT608335.1"/>
</dbReference>
<reference evidence="1" key="1">
    <citation type="submission" date="2016-08" db="EMBL/GenBank/DDBJ databases">
        <authorList>
            <person name="Seilhamer J.J."/>
        </authorList>
    </citation>
    <scope>NUCLEOTIDE SEQUENCE</scope>
    <source>
        <strain evidence="1">86</strain>
    </source>
</reference>